<keyword evidence="6" id="KW-1185">Reference proteome</keyword>
<protein>
    <submittedName>
        <fullName evidence="5">Terminase</fullName>
    </submittedName>
</protein>
<evidence type="ECO:0000256" key="2">
    <source>
        <dbReference type="SAM" id="MobiDB-lite"/>
    </source>
</evidence>
<feature type="domain" description="Terminase large subunit gp17-like C-terminal" evidence="4">
    <location>
        <begin position="425"/>
        <end position="583"/>
    </location>
</feature>
<dbReference type="RefSeq" id="WP_169498055.1">
    <property type="nucleotide sequence ID" value="NZ_JABBFZ010000006.1"/>
</dbReference>
<reference evidence="5 6" key="1">
    <citation type="submission" date="2020-04" db="EMBL/GenBank/DDBJ databases">
        <title>Paraburkholderia sp. G-4-1-8 isolated from soil.</title>
        <authorList>
            <person name="Dahal R.H."/>
        </authorList>
    </citation>
    <scope>NUCLEOTIDE SEQUENCE [LARGE SCALE GENOMIC DNA]</scope>
    <source>
        <strain evidence="5 6">G-4-1-8</strain>
    </source>
</reference>
<dbReference type="Pfam" id="PF17289">
    <property type="entry name" value="Terminase_6C"/>
    <property type="match status" value="1"/>
</dbReference>
<feature type="domain" description="Terminase ATPase subunit N-terminal" evidence="3">
    <location>
        <begin position="26"/>
        <end position="80"/>
    </location>
</feature>
<dbReference type="AlphaFoldDB" id="A0A7X9X6F4"/>
<evidence type="ECO:0000313" key="6">
    <source>
        <dbReference type="Proteomes" id="UP000583127"/>
    </source>
</evidence>
<feature type="region of interest" description="Disordered" evidence="2">
    <location>
        <begin position="113"/>
        <end position="145"/>
    </location>
</feature>
<sequence>MSTFNPFADFPATNDATAPHIVNLAVRRVARDLFWAGWKITAIASYIGEKRSTVETWKQRERWGEADTATRLDDALEQRMRVLIAKENKDGKDFKEIDLLGREVERVHRMRARAARANSESAAETTGRDATRATGRRSRRNAISEEQSQKLISAVRDSLIGHQHVWYANRAMRRRNILKSRQIGATFYFAHEALARALETGYNQIFLSASRAQAHVFRAYIQKFAWEAAEVEMTGDPIILPNGASLIFLGTSSRTAQSYNGDLYFDEYFWVNNFATLNKVAQGMATHKHLRMTHFSTPSTTTHEAYPFWTGAHYNKGRAEKDRVEIDLSHTSLARGLICPDGQWRHMVTVEDAVAAGFDKLDVDELRQHNSPADFANLYMCDFVDDTTSVFPFDAMKACMVDSWVEWDDVKPLEARPYGLRPVWIGYDPALTGDAAGCVVIAPPSKPGGKFRVLERYRWHGMDFEAQAESIRAITQRYNVTDITIDATGIGHGVYQLVRQFFPRTRALQYSPEVKTRLILKGLSVIGKGRFEFDAGMTDLVQSFMSIRRSLTASGTRLTYTAPRSEETGHADLAWACLHALDNEPLEGAQRARSTVEFF</sequence>
<comment type="caution">
    <text evidence="5">The sequence shown here is derived from an EMBL/GenBank/DDBJ whole genome shotgun (WGS) entry which is preliminary data.</text>
</comment>
<organism evidence="5 6">
    <name type="scientific">Paraburkholderia antibiotica</name>
    <dbReference type="NCBI Taxonomy" id="2728839"/>
    <lineage>
        <taxon>Bacteria</taxon>
        <taxon>Pseudomonadati</taxon>
        <taxon>Pseudomonadota</taxon>
        <taxon>Betaproteobacteria</taxon>
        <taxon>Burkholderiales</taxon>
        <taxon>Burkholderiaceae</taxon>
        <taxon>Paraburkholderia</taxon>
    </lineage>
</organism>
<evidence type="ECO:0000313" key="5">
    <source>
        <dbReference type="EMBL" id="NML31797.1"/>
    </source>
</evidence>
<accession>A0A7X9X6F4</accession>
<dbReference type="Gene3D" id="3.30.420.240">
    <property type="match status" value="1"/>
</dbReference>
<dbReference type="InterPro" id="IPR010332">
    <property type="entry name" value="ATPase_terminase-su_N"/>
</dbReference>
<feature type="compositionally biased region" description="Low complexity" evidence="2">
    <location>
        <begin position="115"/>
        <end position="125"/>
    </location>
</feature>
<dbReference type="Pfam" id="PF06056">
    <property type="entry name" value="Terminase_5"/>
    <property type="match status" value="1"/>
</dbReference>
<keyword evidence="1" id="KW-1188">Viral release from host cell</keyword>
<dbReference type="Proteomes" id="UP000583127">
    <property type="component" value="Unassembled WGS sequence"/>
</dbReference>
<name>A0A7X9X6F4_9BURK</name>
<evidence type="ECO:0000259" key="3">
    <source>
        <dbReference type="Pfam" id="PF06056"/>
    </source>
</evidence>
<proteinExistence type="predicted"/>
<dbReference type="Gene3D" id="3.40.50.300">
    <property type="entry name" value="P-loop containing nucleotide triphosphate hydrolases"/>
    <property type="match status" value="1"/>
</dbReference>
<dbReference type="Pfam" id="PF03237">
    <property type="entry name" value="Terminase_6N"/>
    <property type="match status" value="1"/>
</dbReference>
<dbReference type="InterPro" id="IPR027417">
    <property type="entry name" value="P-loop_NTPase"/>
</dbReference>
<evidence type="ECO:0000259" key="4">
    <source>
        <dbReference type="Pfam" id="PF17289"/>
    </source>
</evidence>
<dbReference type="InterPro" id="IPR035421">
    <property type="entry name" value="Terminase_6C"/>
</dbReference>
<dbReference type="EMBL" id="JABBFZ010000006">
    <property type="protein sequence ID" value="NML31797.1"/>
    <property type="molecule type" value="Genomic_DNA"/>
</dbReference>
<gene>
    <name evidence="5" type="ORF">HHL14_13230</name>
</gene>
<evidence type="ECO:0000256" key="1">
    <source>
        <dbReference type="ARBA" id="ARBA00022612"/>
    </source>
</evidence>